<evidence type="ECO:0000313" key="3">
    <source>
        <dbReference type="RefSeq" id="XP_022724538.1"/>
    </source>
</evidence>
<dbReference type="PANTHER" id="PTHR34049">
    <property type="entry name" value="F-BOX PROTEIN SKIP27"/>
    <property type="match status" value="1"/>
</dbReference>
<name>A0A6P5X8K7_DURZI</name>
<reference evidence="3 4" key="1">
    <citation type="submission" date="2025-04" db="UniProtKB">
        <authorList>
            <consortium name="RefSeq"/>
        </authorList>
    </citation>
    <scope>IDENTIFICATION</scope>
    <source>
        <tissue evidence="3 4">Fruit stalk</tissue>
    </source>
</reference>
<dbReference type="SUPFAM" id="SSF81383">
    <property type="entry name" value="F-box domain"/>
    <property type="match status" value="1"/>
</dbReference>
<dbReference type="KEGG" id="dzi:111281166"/>
<dbReference type="PANTHER" id="PTHR34049:SF1">
    <property type="entry name" value="F-BOX PROTEIN SKIP27"/>
    <property type="match status" value="1"/>
</dbReference>
<dbReference type="InterPro" id="IPR001810">
    <property type="entry name" value="F-box_dom"/>
</dbReference>
<organism evidence="2 3">
    <name type="scientific">Durio zibethinus</name>
    <name type="common">Durian</name>
    <dbReference type="NCBI Taxonomy" id="66656"/>
    <lineage>
        <taxon>Eukaryota</taxon>
        <taxon>Viridiplantae</taxon>
        <taxon>Streptophyta</taxon>
        <taxon>Embryophyta</taxon>
        <taxon>Tracheophyta</taxon>
        <taxon>Spermatophyta</taxon>
        <taxon>Magnoliopsida</taxon>
        <taxon>eudicotyledons</taxon>
        <taxon>Gunneridae</taxon>
        <taxon>Pentapetalae</taxon>
        <taxon>rosids</taxon>
        <taxon>malvids</taxon>
        <taxon>Malvales</taxon>
        <taxon>Malvaceae</taxon>
        <taxon>Helicteroideae</taxon>
        <taxon>Durio</taxon>
    </lineage>
</organism>
<sequence length="184" mass="20682">MEMGLGSVCGTSSLKLKHGGVNEEEELGLGLGFVRFSRGLGRKRVGISNEEESLPLDSAINVPLLKRQCSDRIMMMIIDDYHEKSALESLPQDVLIRIICGVDHEDLKQLFNVSKSIREATVIAKQLHFAYSTPRKTKAFRTSIDFEESSELDEIEPPNAPRQWRSHRSINRKKLADISVALFA</sequence>
<protein>
    <submittedName>
        <fullName evidence="3 4">F-box protein SKIP27-like</fullName>
    </submittedName>
</protein>
<dbReference type="Proteomes" id="UP000515121">
    <property type="component" value="Unplaced"/>
</dbReference>
<dbReference type="InterPro" id="IPR045286">
    <property type="entry name" value="FBS1-like"/>
</dbReference>
<dbReference type="RefSeq" id="XP_022724538.1">
    <property type="nucleotide sequence ID" value="XM_022868803.1"/>
</dbReference>
<proteinExistence type="predicted"/>
<accession>A0A6P5X8K7</accession>
<dbReference type="AlphaFoldDB" id="A0A6P5X8K7"/>
<feature type="domain" description="F-box" evidence="1">
    <location>
        <begin position="84"/>
        <end position="132"/>
    </location>
</feature>
<dbReference type="PROSITE" id="PS50181">
    <property type="entry name" value="FBOX"/>
    <property type="match status" value="1"/>
</dbReference>
<dbReference type="InterPro" id="IPR036047">
    <property type="entry name" value="F-box-like_dom_sf"/>
</dbReference>
<evidence type="ECO:0000313" key="2">
    <source>
        <dbReference type="Proteomes" id="UP000515121"/>
    </source>
</evidence>
<keyword evidence="2" id="KW-1185">Reference proteome</keyword>
<dbReference type="RefSeq" id="XP_022724539.1">
    <property type="nucleotide sequence ID" value="XM_022868804.1"/>
</dbReference>
<dbReference type="OrthoDB" id="786450at2759"/>
<evidence type="ECO:0000259" key="1">
    <source>
        <dbReference type="PROSITE" id="PS50181"/>
    </source>
</evidence>
<gene>
    <name evidence="3 4" type="primary">LOC111281166</name>
</gene>
<evidence type="ECO:0000313" key="4">
    <source>
        <dbReference type="RefSeq" id="XP_022724539.1"/>
    </source>
</evidence>
<dbReference type="GeneID" id="111281166"/>